<dbReference type="Proteomes" id="UP000807353">
    <property type="component" value="Unassembled WGS sequence"/>
</dbReference>
<keyword evidence="3" id="KW-1185">Reference proteome</keyword>
<evidence type="ECO:0000256" key="1">
    <source>
        <dbReference type="SAM" id="MobiDB-lite"/>
    </source>
</evidence>
<feature type="region of interest" description="Disordered" evidence="1">
    <location>
        <begin position="53"/>
        <end position="85"/>
    </location>
</feature>
<reference evidence="2" key="1">
    <citation type="submission" date="2020-11" db="EMBL/GenBank/DDBJ databases">
        <authorList>
            <consortium name="DOE Joint Genome Institute"/>
            <person name="Ahrendt S."/>
            <person name="Riley R."/>
            <person name="Andreopoulos W."/>
            <person name="Labutti K."/>
            <person name="Pangilinan J."/>
            <person name="Ruiz-Duenas F.J."/>
            <person name="Barrasa J.M."/>
            <person name="Sanchez-Garcia M."/>
            <person name="Camarero S."/>
            <person name="Miyauchi S."/>
            <person name="Serrano A."/>
            <person name="Linde D."/>
            <person name="Babiker R."/>
            <person name="Drula E."/>
            <person name="Ayuso-Fernandez I."/>
            <person name="Pacheco R."/>
            <person name="Padilla G."/>
            <person name="Ferreira P."/>
            <person name="Barriuso J."/>
            <person name="Kellner H."/>
            <person name="Castanera R."/>
            <person name="Alfaro M."/>
            <person name="Ramirez L."/>
            <person name="Pisabarro A.G."/>
            <person name="Kuo A."/>
            <person name="Tritt A."/>
            <person name="Lipzen A."/>
            <person name="He G."/>
            <person name="Yan M."/>
            <person name="Ng V."/>
            <person name="Cullen D."/>
            <person name="Martin F."/>
            <person name="Rosso M.-N."/>
            <person name="Henrissat B."/>
            <person name="Hibbett D."/>
            <person name="Martinez A.T."/>
            <person name="Grigoriev I.V."/>
        </authorList>
    </citation>
    <scope>NUCLEOTIDE SEQUENCE</scope>
    <source>
        <strain evidence="2">CBS 247.69</strain>
    </source>
</reference>
<evidence type="ECO:0000313" key="2">
    <source>
        <dbReference type="EMBL" id="KAF9457327.1"/>
    </source>
</evidence>
<feature type="compositionally biased region" description="Low complexity" evidence="1">
    <location>
        <begin position="57"/>
        <end position="71"/>
    </location>
</feature>
<evidence type="ECO:0000313" key="3">
    <source>
        <dbReference type="Proteomes" id="UP000807353"/>
    </source>
</evidence>
<name>A0A9P6C9M5_9AGAR</name>
<organism evidence="2 3">
    <name type="scientific">Collybia nuda</name>
    <dbReference type="NCBI Taxonomy" id="64659"/>
    <lineage>
        <taxon>Eukaryota</taxon>
        <taxon>Fungi</taxon>
        <taxon>Dikarya</taxon>
        <taxon>Basidiomycota</taxon>
        <taxon>Agaricomycotina</taxon>
        <taxon>Agaricomycetes</taxon>
        <taxon>Agaricomycetidae</taxon>
        <taxon>Agaricales</taxon>
        <taxon>Tricholomatineae</taxon>
        <taxon>Clitocybaceae</taxon>
        <taxon>Collybia</taxon>
    </lineage>
</organism>
<dbReference type="OrthoDB" id="8964853at2759"/>
<gene>
    <name evidence="2" type="ORF">BDZ94DRAFT_1273516</name>
</gene>
<proteinExistence type="predicted"/>
<dbReference type="AlphaFoldDB" id="A0A9P6C9M5"/>
<protein>
    <submittedName>
        <fullName evidence="2">Uncharacterized protein</fullName>
    </submittedName>
</protein>
<sequence length="85" mass="9328">MSKERKKGLATGTRLLSGGPCVWRRGELRGGSEDWIVVGLSFSFFLNCRNFREQGSSERSGGSSGRVVRGQQESRDSRRYPCGGG</sequence>
<comment type="caution">
    <text evidence="2">The sequence shown here is derived from an EMBL/GenBank/DDBJ whole genome shotgun (WGS) entry which is preliminary data.</text>
</comment>
<dbReference type="EMBL" id="MU150376">
    <property type="protein sequence ID" value="KAF9457327.1"/>
    <property type="molecule type" value="Genomic_DNA"/>
</dbReference>
<accession>A0A9P6C9M5</accession>